<accession>A0A448VPF7</accession>
<dbReference type="STRING" id="28091.SAMEA3174300_00137"/>
<sequence>MMDTDRIFEYHDVVLNYCFRYPFVSFFEDVPDSLPFLIQPVLPTFKTKFTDDCVVMDISELAESVTQSRSFQILTCECGMPDDVGIMGCINVIHQEESVIWEFAIDDYRTLLSQPWEDMQDGRIRLYFERQKYQDAVRKLMDEIEQLLSVSVALADLIPEQFTSSYGWRDTLAEVQKKFPDCILNVELCFPYYLDSEDFSKLSLEYLS</sequence>
<dbReference type="OrthoDB" id="1148993at2"/>
<gene>
    <name evidence="1" type="ORF">NCTC12742_01576</name>
</gene>
<dbReference type="AlphaFoldDB" id="A0A448VPF7"/>
<keyword evidence="2" id="KW-1185">Reference proteome</keyword>
<reference evidence="1 2" key="1">
    <citation type="submission" date="2018-12" db="EMBL/GenBank/DDBJ databases">
        <authorList>
            <consortium name="Pathogen Informatics"/>
        </authorList>
    </citation>
    <scope>NUCLEOTIDE SEQUENCE [LARGE SCALE GENOMIC DNA]</scope>
    <source>
        <strain evidence="1 2">NCTC12742</strain>
    </source>
</reference>
<dbReference type="RefSeq" id="WP_004283464.1">
    <property type="nucleotide sequence ID" value="NZ_CAUJRG010000001.1"/>
</dbReference>
<proteinExistence type="predicted"/>
<name>A0A448VPF7_9NEIS</name>
<evidence type="ECO:0000313" key="1">
    <source>
        <dbReference type="EMBL" id="VEJ51676.1"/>
    </source>
</evidence>
<evidence type="ECO:0000313" key="2">
    <source>
        <dbReference type="Proteomes" id="UP000272771"/>
    </source>
</evidence>
<organism evidence="1 2">
    <name type="scientific">Neisseria weaveri</name>
    <dbReference type="NCBI Taxonomy" id="28091"/>
    <lineage>
        <taxon>Bacteria</taxon>
        <taxon>Pseudomonadati</taxon>
        <taxon>Pseudomonadota</taxon>
        <taxon>Betaproteobacteria</taxon>
        <taxon>Neisseriales</taxon>
        <taxon>Neisseriaceae</taxon>
        <taxon>Neisseria</taxon>
    </lineage>
</organism>
<dbReference type="KEGG" id="nwe:SAMEA3174300_0137"/>
<protein>
    <submittedName>
        <fullName evidence="1">Uncharacterized protein</fullName>
    </submittedName>
</protein>
<dbReference type="EMBL" id="LR134533">
    <property type="protein sequence ID" value="VEJ51676.1"/>
    <property type="molecule type" value="Genomic_DNA"/>
</dbReference>
<dbReference type="Proteomes" id="UP000272771">
    <property type="component" value="Chromosome"/>
</dbReference>